<dbReference type="InterPro" id="IPR046867">
    <property type="entry name" value="AldOxase/xan_DH_MoCoBD2"/>
</dbReference>
<accession>A0A2M9FXP2</accession>
<protein>
    <recommendedName>
        <fullName evidence="1">Aldehyde oxidase/xanthine dehydrogenase a/b hammerhead domain-containing protein</fullName>
    </recommendedName>
</protein>
<dbReference type="PROSITE" id="PS51318">
    <property type="entry name" value="TAT"/>
    <property type="match status" value="1"/>
</dbReference>
<dbReference type="InterPro" id="IPR000674">
    <property type="entry name" value="Ald_Oxase/Xan_DH_a/b"/>
</dbReference>
<dbReference type="RefSeq" id="WP_109794679.1">
    <property type="nucleotide sequence ID" value="NZ_PHIG01000047.1"/>
</dbReference>
<evidence type="ECO:0000259" key="1">
    <source>
        <dbReference type="SMART" id="SM01008"/>
    </source>
</evidence>
<evidence type="ECO:0000313" key="2">
    <source>
        <dbReference type="EMBL" id="PJK28231.1"/>
    </source>
</evidence>
<sequence length="721" mass="77564">MARSQSLDRRQFLSLGALSAAGLLIGCSPELDTIDAFSETDGKEAFRNAWLHIDGDGAITFFVPASEMGQGVQTALTMIVAEEMDADWTVIRKVFAPYHAAFDNPDYMVQVTGGSNSVTSHWEKLRKLGAAARMMLVEAAAESWDVAATDCTTDVSTVRHPDGRSAGYGELAAAAAGLSPPSDPPLKDAASFRLVGQPVRRLDTPGKISGAPIYGIDVRLPDMLYATVAQSPVVGGTIAGMDEAAALASPGVRAVVPIHNGVAVVADSFWRAKKGLEALSVAWDDGPNADESSARFTGAMKASLAKMATRDFEGAAHHLDVEYQTPLLAHQPLEPMNCTAHVTADFCRVWAPTQNQQSASAAIREVTGLPKDRIEINTTHLGGGFGRRLESDFVRQAVTVARAIGKPVKLLWTREEDMRHDFYRPMSRVRFQIALGQDGMPTNWRVKVAEPSHFERALDDNLPHLAWIPVESIIGDVNMGAGLSRSFVETNPFPYAVDDLDVDTEIMDFALPTGSHRSVQHSLSGFCKEAVVDECAHAAGIDPVEYRRRLLAGEPRYLGVLELAAEKAGWGEAPKGRFQGIAVHRSFGTWVAEVAEISVGGKGDLTIHRIVCAVDCGRVINPAIAESQVHGAVLWGLEGALFSEITVEGGRVEQSNFHDYRVMHLNEAPPVEVHFIDSDAHPTGLGEPGTPPAAGALVNAIFAATGRRIRELPLTRHGFSV</sequence>
<dbReference type="Pfam" id="PF02738">
    <property type="entry name" value="MoCoBD_1"/>
    <property type="match status" value="1"/>
</dbReference>
<dbReference type="Gene3D" id="3.90.1170.50">
    <property type="entry name" value="Aldehyde oxidase/xanthine dehydrogenase, a/b hammerhead"/>
    <property type="match status" value="1"/>
</dbReference>
<dbReference type="InterPro" id="IPR008274">
    <property type="entry name" value="AldOxase/xan_DH_MoCoBD1"/>
</dbReference>
<dbReference type="PANTHER" id="PTHR47495">
    <property type="entry name" value="ALDEHYDE DEHYDROGENASE"/>
    <property type="match status" value="1"/>
</dbReference>
<comment type="caution">
    <text evidence="2">The sequence shown here is derived from an EMBL/GenBank/DDBJ whole genome shotgun (WGS) entry which is preliminary data.</text>
</comment>
<name>A0A2M9FXP2_9PROT</name>
<dbReference type="InterPro" id="IPR037165">
    <property type="entry name" value="AldOxase/xan_DH_Mopterin-bd_sf"/>
</dbReference>
<dbReference type="PANTHER" id="PTHR47495:SF2">
    <property type="entry name" value="ALDEHYDE DEHYDROGENASE"/>
    <property type="match status" value="1"/>
</dbReference>
<dbReference type="EMBL" id="PHIG01000047">
    <property type="protein sequence ID" value="PJK28231.1"/>
    <property type="molecule type" value="Genomic_DNA"/>
</dbReference>
<dbReference type="PIRSF" id="PIRSF036389">
    <property type="entry name" value="IOR_B"/>
    <property type="match status" value="1"/>
</dbReference>
<dbReference type="InterPro" id="IPR052516">
    <property type="entry name" value="N-heterocyclic_Hydroxylase"/>
</dbReference>
<dbReference type="Pfam" id="PF20256">
    <property type="entry name" value="MoCoBD_2"/>
    <property type="match status" value="2"/>
</dbReference>
<dbReference type="SMART" id="SM01008">
    <property type="entry name" value="Ald_Xan_dh_C"/>
    <property type="match status" value="1"/>
</dbReference>
<dbReference type="SUPFAM" id="SSF56003">
    <property type="entry name" value="Molybdenum cofactor-binding domain"/>
    <property type="match status" value="2"/>
</dbReference>
<dbReference type="Proteomes" id="UP000229498">
    <property type="component" value="Unassembled WGS sequence"/>
</dbReference>
<dbReference type="InterPro" id="IPR012368">
    <property type="entry name" value="OxRdtase_Mopterin-bd_su_IorB"/>
</dbReference>
<dbReference type="Gene3D" id="3.30.365.10">
    <property type="entry name" value="Aldehyde oxidase/xanthine dehydrogenase, molybdopterin binding domain"/>
    <property type="match status" value="4"/>
</dbReference>
<dbReference type="PROSITE" id="PS51257">
    <property type="entry name" value="PROKAR_LIPOPROTEIN"/>
    <property type="match status" value="1"/>
</dbReference>
<dbReference type="AlphaFoldDB" id="A0A2M9FXP2"/>
<feature type="domain" description="Aldehyde oxidase/xanthine dehydrogenase a/b hammerhead" evidence="1">
    <location>
        <begin position="209"/>
        <end position="287"/>
    </location>
</feature>
<organism evidence="2 3">
    <name type="scientific">Minwuia thermotolerans</name>
    <dbReference type="NCBI Taxonomy" id="2056226"/>
    <lineage>
        <taxon>Bacteria</taxon>
        <taxon>Pseudomonadati</taxon>
        <taxon>Pseudomonadota</taxon>
        <taxon>Alphaproteobacteria</taxon>
        <taxon>Minwuiales</taxon>
        <taxon>Minwuiaceae</taxon>
        <taxon>Minwuia</taxon>
    </lineage>
</organism>
<proteinExistence type="predicted"/>
<keyword evidence="3" id="KW-1185">Reference proteome</keyword>
<evidence type="ECO:0000313" key="3">
    <source>
        <dbReference type="Proteomes" id="UP000229498"/>
    </source>
</evidence>
<gene>
    <name evidence="2" type="ORF">CVT23_17820</name>
</gene>
<reference evidence="2 3" key="1">
    <citation type="submission" date="2017-11" db="EMBL/GenBank/DDBJ databases">
        <title>Draft genome sequence of Rhizobiales bacterium SY3-13.</title>
        <authorList>
            <person name="Sun C."/>
        </authorList>
    </citation>
    <scope>NUCLEOTIDE SEQUENCE [LARGE SCALE GENOMIC DNA]</scope>
    <source>
        <strain evidence="2 3">SY3-13</strain>
    </source>
</reference>
<dbReference type="InterPro" id="IPR006311">
    <property type="entry name" value="TAT_signal"/>
</dbReference>
<dbReference type="OrthoDB" id="9767994at2"/>
<dbReference type="GO" id="GO:0016491">
    <property type="term" value="F:oxidoreductase activity"/>
    <property type="evidence" value="ECO:0007669"/>
    <property type="project" value="InterPro"/>
</dbReference>